<dbReference type="Pfam" id="PF00392">
    <property type="entry name" value="GntR"/>
    <property type="match status" value="1"/>
</dbReference>
<evidence type="ECO:0000259" key="4">
    <source>
        <dbReference type="PROSITE" id="PS50949"/>
    </source>
</evidence>
<dbReference type="PANTHER" id="PTHR43537">
    <property type="entry name" value="TRANSCRIPTIONAL REGULATOR, GNTR FAMILY"/>
    <property type="match status" value="1"/>
</dbReference>
<protein>
    <submittedName>
        <fullName evidence="5">DNA-binding transcriptional regulator, GntR family</fullName>
    </submittedName>
</protein>
<dbReference type="InterPro" id="IPR000524">
    <property type="entry name" value="Tscrpt_reg_HTH_GntR"/>
</dbReference>
<dbReference type="InterPro" id="IPR011711">
    <property type="entry name" value="GntR_C"/>
</dbReference>
<reference evidence="5 6" key="1">
    <citation type="submission" date="2016-11" db="EMBL/GenBank/DDBJ databases">
        <authorList>
            <person name="Jaros S."/>
            <person name="Januszkiewicz K."/>
            <person name="Wedrychowicz H."/>
        </authorList>
    </citation>
    <scope>NUCLEOTIDE SEQUENCE [LARGE SCALE GENOMIC DNA]</scope>
    <source>
        <strain evidence="5 6">DSM 19436</strain>
    </source>
</reference>
<organism evidence="5 6">
    <name type="scientific">Kaistia soli DSM 19436</name>
    <dbReference type="NCBI Taxonomy" id="1122133"/>
    <lineage>
        <taxon>Bacteria</taxon>
        <taxon>Pseudomonadati</taxon>
        <taxon>Pseudomonadota</taxon>
        <taxon>Alphaproteobacteria</taxon>
        <taxon>Hyphomicrobiales</taxon>
        <taxon>Kaistiaceae</taxon>
        <taxon>Kaistia</taxon>
    </lineage>
</organism>
<dbReference type="SMART" id="SM00895">
    <property type="entry name" value="FCD"/>
    <property type="match status" value="1"/>
</dbReference>
<evidence type="ECO:0000313" key="5">
    <source>
        <dbReference type="EMBL" id="SHF50011.1"/>
    </source>
</evidence>
<evidence type="ECO:0000256" key="1">
    <source>
        <dbReference type="ARBA" id="ARBA00023015"/>
    </source>
</evidence>
<sequence>MAQAALTLMKTRSTAQSVYELLRGEIVMNLLRPEETIRESAIAERLGVSRTPVREALLRLADLGLVDIFPQSGTRVAPIRIGKVRAAQLIREAVEVEVVSRAAGFATTADIASLDLIIDDQIRASERGDMRRLFELDEDFHRAIFAIAGCLGAADELDDVKLHLDRLRYLSVDWPRSASHIIADHRMIRDAIAAPDAGAAAAAMRTHLRAILVPLDMMSRRAEAAVAG</sequence>
<dbReference type="SMART" id="SM00345">
    <property type="entry name" value="HTH_GNTR"/>
    <property type="match status" value="1"/>
</dbReference>
<evidence type="ECO:0000256" key="2">
    <source>
        <dbReference type="ARBA" id="ARBA00023125"/>
    </source>
</evidence>
<evidence type="ECO:0000313" key="6">
    <source>
        <dbReference type="Proteomes" id="UP000184485"/>
    </source>
</evidence>
<dbReference type="Proteomes" id="UP000184485">
    <property type="component" value="Unassembled WGS sequence"/>
</dbReference>
<dbReference type="Pfam" id="PF07729">
    <property type="entry name" value="FCD"/>
    <property type="match status" value="1"/>
</dbReference>
<keyword evidence="1" id="KW-0805">Transcription regulation</keyword>
<keyword evidence="6" id="KW-1185">Reference proteome</keyword>
<dbReference type="PROSITE" id="PS50949">
    <property type="entry name" value="HTH_GNTR"/>
    <property type="match status" value="1"/>
</dbReference>
<proteinExistence type="predicted"/>
<keyword evidence="2 5" id="KW-0238">DNA-binding</keyword>
<dbReference type="SUPFAM" id="SSF46785">
    <property type="entry name" value="Winged helix' DNA-binding domain"/>
    <property type="match status" value="1"/>
</dbReference>
<dbReference type="AlphaFoldDB" id="A0A1M5C5M7"/>
<name>A0A1M5C5M7_9HYPH</name>
<dbReference type="PANTHER" id="PTHR43537:SF45">
    <property type="entry name" value="GNTR FAMILY REGULATORY PROTEIN"/>
    <property type="match status" value="1"/>
</dbReference>
<accession>A0A1M5C5M7</accession>
<dbReference type="GO" id="GO:0003677">
    <property type="term" value="F:DNA binding"/>
    <property type="evidence" value="ECO:0007669"/>
    <property type="project" value="UniProtKB-KW"/>
</dbReference>
<gene>
    <name evidence="5" type="ORF">SAMN02745157_2224</name>
</gene>
<evidence type="ECO:0000256" key="3">
    <source>
        <dbReference type="ARBA" id="ARBA00023163"/>
    </source>
</evidence>
<dbReference type="Gene3D" id="1.20.120.530">
    <property type="entry name" value="GntR ligand-binding domain-like"/>
    <property type="match status" value="1"/>
</dbReference>
<dbReference type="CDD" id="cd07377">
    <property type="entry name" value="WHTH_GntR"/>
    <property type="match status" value="1"/>
</dbReference>
<dbReference type="STRING" id="1122133.SAMN02745157_2224"/>
<dbReference type="GO" id="GO:0003700">
    <property type="term" value="F:DNA-binding transcription factor activity"/>
    <property type="evidence" value="ECO:0007669"/>
    <property type="project" value="InterPro"/>
</dbReference>
<dbReference type="InterPro" id="IPR036390">
    <property type="entry name" value="WH_DNA-bd_sf"/>
</dbReference>
<keyword evidence="3" id="KW-0804">Transcription</keyword>
<dbReference type="RefSeq" id="WP_073052946.1">
    <property type="nucleotide sequence ID" value="NZ_FQUP01000002.1"/>
</dbReference>
<dbReference type="SUPFAM" id="SSF48008">
    <property type="entry name" value="GntR ligand-binding domain-like"/>
    <property type="match status" value="1"/>
</dbReference>
<dbReference type="Gene3D" id="1.10.10.10">
    <property type="entry name" value="Winged helix-like DNA-binding domain superfamily/Winged helix DNA-binding domain"/>
    <property type="match status" value="1"/>
</dbReference>
<dbReference type="PRINTS" id="PR00035">
    <property type="entry name" value="HTHGNTR"/>
</dbReference>
<dbReference type="InterPro" id="IPR008920">
    <property type="entry name" value="TF_FadR/GntR_C"/>
</dbReference>
<dbReference type="InterPro" id="IPR036388">
    <property type="entry name" value="WH-like_DNA-bd_sf"/>
</dbReference>
<dbReference type="EMBL" id="FQUP01000002">
    <property type="protein sequence ID" value="SHF50011.1"/>
    <property type="molecule type" value="Genomic_DNA"/>
</dbReference>
<feature type="domain" description="HTH gntR-type" evidence="4">
    <location>
        <begin position="12"/>
        <end position="79"/>
    </location>
</feature>